<sequence length="111" mass="12915">MKIIKQFSPNEFVFDNLKDKKTREIILGEDNLKIEFNKIIDSQFLGGNIENKYDEYKDFLGLGIYSKAPCGGFINFYKIRSVKKTNYVIYSGINEVSNSHYVITIHMVLTF</sequence>
<protein>
    <submittedName>
        <fullName evidence="1">Uncharacterized protein</fullName>
    </submittedName>
</protein>
<name>A0ABX1X1B2_9BACT</name>
<evidence type="ECO:0000313" key="2">
    <source>
        <dbReference type="Proteomes" id="UP000732105"/>
    </source>
</evidence>
<dbReference type="EMBL" id="RZNH01000046">
    <property type="protein sequence ID" value="NOU61921.1"/>
    <property type="molecule type" value="Genomic_DNA"/>
</dbReference>
<dbReference type="RefSeq" id="WP_171597179.1">
    <property type="nucleotide sequence ID" value="NZ_RZNH01000046.1"/>
</dbReference>
<dbReference type="Proteomes" id="UP000732105">
    <property type="component" value="Unassembled WGS sequence"/>
</dbReference>
<accession>A0ABX1X1B2</accession>
<evidence type="ECO:0000313" key="1">
    <source>
        <dbReference type="EMBL" id="NOU61921.1"/>
    </source>
</evidence>
<proteinExistence type="predicted"/>
<organism evidence="1 2">
    <name type="scientific">Marinifilum caeruleilacunae</name>
    <dbReference type="NCBI Taxonomy" id="2499076"/>
    <lineage>
        <taxon>Bacteria</taxon>
        <taxon>Pseudomonadati</taxon>
        <taxon>Bacteroidota</taxon>
        <taxon>Bacteroidia</taxon>
        <taxon>Marinilabiliales</taxon>
        <taxon>Marinifilaceae</taxon>
    </lineage>
</organism>
<keyword evidence="2" id="KW-1185">Reference proteome</keyword>
<comment type="caution">
    <text evidence="1">The sequence shown here is derived from an EMBL/GenBank/DDBJ whole genome shotgun (WGS) entry which is preliminary data.</text>
</comment>
<reference evidence="1 2" key="1">
    <citation type="submission" date="2018-12" db="EMBL/GenBank/DDBJ databases">
        <title>Marinifilum JC070 sp. nov., a marine bacterium isolated from Yongle Blue Hole in the South China Sea.</title>
        <authorList>
            <person name="Fu T."/>
        </authorList>
    </citation>
    <scope>NUCLEOTIDE SEQUENCE [LARGE SCALE GENOMIC DNA]</scope>
    <source>
        <strain evidence="1 2">JC070</strain>
    </source>
</reference>
<gene>
    <name evidence="1" type="ORF">ELS83_19155</name>
</gene>